<protein>
    <recommendedName>
        <fullName evidence="6">SURF1-like protein</fullName>
    </recommendedName>
</protein>
<evidence type="ECO:0000256" key="3">
    <source>
        <dbReference type="ARBA" id="ARBA00022692"/>
    </source>
</evidence>
<dbReference type="Proteomes" id="UP001168167">
    <property type="component" value="Unassembled WGS sequence"/>
</dbReference>
<dbReference type="InterPro" id="IPR045214">
    <property type="entry name" value="Surf1/Surf4"/>
</dbReference>
<dbReference type="InterPro" id="IPR002994">
    <property type="entry name" value="Surf1/Shy1"/>
</dbReference>
<accession>A0ABT7QJD7</accession>
<comment type="similarity">
    <text evidence="2 6">Belongs to the SURF1 family.</text>
</comment>
<dbReference type="PROSITE" id="PS50895">
    <property type="entry name" value="SURF1"/>
    <property type="match status" value="1"/>
</dbReference>
<evidence type="ECO:0000256" key="6">
    <source>
        <dbReference type="RuleBase" id="RU363076"/>
    </source>
</evidence>
<dbReference type="EMBL" id="JANQAO010000001">
    <property type="protein sequence ID" value="MDM5146846.1"/>
    <property type="molecule type" value="Genomic_DNA"/>
</dbReference>
<feature type="transmembrane region" description="Helical" evidence="6">
    <location>
        <begin position="187"/>
        <end position="206"/>
    </location>
</feature>
<reference evidence="7" key="2">
    <citation type="journal article" date="2023" name="Microbiome">
        <title>Synthase-selected sorting approach identifies a beta-lactone synthase in a nudibranch symbiotic bacterium.</title>
        <authorList>
            <person name="Dzunkova M."/>
            <person name="La Clair J.J."/>
            <person name="Tyml T."/>
            <person name="Doud D."/>
            <person name="Schulz F."/>
            <person name="Piquer-Esteban S."/>
            <person name="Porcel Sanchis D."/>
            <person name="Osborn A."/>
            <person name="Robinson D."/>
            <person name="Louie K.B."/>
            <person name="Bowen B.P."/>
            <person name="Bowers R.M."/>
            <person name="Lee J."/>
            <person name="Arnau V."/>
            <person name="Diaz-Villanueva W."/>
            <person name="Stepanauskas R."/>
            <person name="Gosliner T."/>
            <person name="Date S.V."/>
            <person name="Northen T.R."/>
            <person name="Cheng J.F."/>
            <person name="Burkart M.D."/>
            <person name="Woyke T."/>
        </authorList>
    </citation>
    <scope>NUCLEOTIDE SEQUENCE</scope>
    <source>
        <strain evidence="7">Df01</strain>
    </source>
</reference>
<proteinExistence type="inferred from homology"/>
<keyword evidence="4 6" id="KW-1133">Transmembrane helix</keyword>
<dbReference type="PANTHER" id="PTHR23427">
    <property type="entry name" value="SURFEIT LOCUS PROTEIN"/>
    <property type="match status" value="1"/>
</dbReference>
<comment type="caution">
    <text evidence="6">Lacks conserved residue(s) required for the propagation of feature annotation.</text>
</comment>
<evidence type="ECO:0000313" key="8">
    <source>
        <dbReference type="Proteomes" id="UP001168167"/>
    </source>
</evidence>
<keyword evidence="3 6" id="KW-0812">Transmembrane</keyword>
<evidence type="ECO:0000256" key="5">
    <source>
        <dbReference type="ARBA" id="ARBA00023136"/>
    </source>
</evidence>
<keyword evidence="8" id="KW-1185">Reference proteome</keyword>
<evidence type="ECO:0000256" key="4">
    <source>
        <dbReference type="ARBA" id="ARBA00022989"/>
    </source>
</evidence>
<evidence type="ECO:0000256" key="2">
    <source>
        <dbReference type="ARBA" id="ARBA00007165"/>
    </source>
</evidence>
<gene>
    <name evidence="7" type="ORF">NQX30_00375</name>
</gene>
<organism evidence="7 8">
    <name type="scientific">Candidatus Doriopsillibacter californiensis</name>
    <dbReference type="NCBI Taxonomy" id="2970740"/>
    <lineage>
        <taxon>Bacteria</taxon>
        <taxon>Pseudomonadati</taxon>
        <taxon>Pseudomonadota</taxon>
        <taxon>Gammaproteobacteria</taxon>
        <taxon>Candidatus Tethybacterales</taxon>
        <taxon>Candidatus Persebacteraceae</taxon>
        <taxon>Candidatus Doriopsillibacter</taxon>
    </lineage>
</organism>
<comment type="caution">
    <text evidence="7">The sequence shown here is derived from an EMBL/GenBank/DDBJ whole genome shotgun (WGS) entry which is preliminary data.</text>
</comment>
<dbReference type="Pfam" id="PF02104">
    <property type="entry name" value="SURF1"/>
    <property type="match status" value="1"/>
</dbReference>
<keyword evidence="5 6" id="KW-0472">Membrane</keyword>
<dbReference type="CDD" id="cd06662">
    <property type="entry name" value="SURF1"/>
    <property type="match status" value="1"/>
</dbReference>
<sequence>MIITFRLAWWQFDRANEKRVLEQHAQAGLRAEPLTVTTTVGIAPHRSAVVSGQYLPSHEILLDNQVHQRRAGFHVITPLRLAGGDVIAINRGWVAGDVSSRTAVPLPPPTGKVTVRGVLQKDRSDAFTLSEQTENGNVWQNLQLPKYAATTGLPLLTLVLFAQDGDGVLAPAAVRINFKSAQSTAYAWQWLTFCALTLLFYILLGLKRKES</sequence>
<evidence type="ECO:0000313" key="7">
    <source>
        <dbReference type="EMBL" id="MDM5146846.1"/>
    </source>
</evidence>
<comment type="subcellular location">
    <subcellularLocation>
        <location evidence="6">Cell membrane</location>
        <topology evidence="6">Multi-pass membrane protein</topology>
    </subcellularLocation>
    <subcellularLocation>
        <location evidence="1">Membrane</location>
    </subcellularLocation>
</comment>
<name>A0ABT7QJD7_9GAMM</name>
<keyword evidence="6" id="KW-1003">Cell membrane</keyword>
<evidence type="ECO:0000256" key="1">
    <source>
        <dbReference type="ARBA" id="ARBA00004370"/>
    </source>
</evidence>
<dbReference type="PANTHER" id="PTHR23427:SF2">
    <property type="entry name" value="SURFEIT LOCUS PROTEIN 1"/>
    <property type="match status" value="1"/>
</dbReference>
<reference evidence="7" key="1">
    <citation type="submission" date="2022-08" db="EMBL/GenBank/DDBJ databases">
        <authorList>
            <person name="Dzunkova M."/>
            <person name="La Clair J."/>
            <person name="Tyml T."/>
            <person name="Doud D."/>
            <person name="Schulz F."/>
            <person name="Piquer S."/>
            <person name="Porcel Sanchis D."/>
            <person name="Osborn A."/>
            <person name="Robinson D."/>
            <person name="Louie K.B."/>
            <person name="Bowen B.P."/>
            <person name="Bowers R."/>
            <person name="Lee J."/>
            <person name="Arnau Llombart V."/>
            <person name="Diaz Villanueva W."/>
            <person name="Gosliner T."/>
            <person name="Northen T."/>
            <person name="Cheng J.-F."/>
            <person name="Burkart M.D."/>
            <person name="Woyke T."/>
        </authorList>
    </citation>
    <scope>NUCLEOTIDE SEQUENCE</scope>
    <source>
        <strain evidence="7">Df01</strain>
    </source>
</reference>